<protein>
    <recommendedName>
        <fullName evidence="8">Cytochrome P450</fullName>
    </recommendedName>
</protein>
<dbReference type="Pfam" id="PF00067">
    <property type="entry name" value="p450"/>
    <property type="match status" value="1"/>
</dbReference>
<keyword evidence="7" id="KW-1185">Reference proteome</keyword>
<dbReference type="PRINTS" id="PR00385">
    <property type="entry name" value="P450"/>
</dbReference>
<dbReference type="PANTHER" id="PTHR24296">
    <property type="entry name" value="CYTOCHROME P450"/>
    <property type="match status" value="1"/>
</dbReference>
<proteinExistence type="inferred from homology"/>
<sequence length="491" mass="56822">MYILGVVVSFGVFCIKEYAWRAHDRPPLVGTVFRMLKNFDEHVEYALAHRTSRILFLGHSELWTSDPEVIEHILKTSFSKYSKGDFNTQIMKDLFGDGIFATDGKKWRHQRKLASHEFSTRVLRDFSSAVFRINAAKLAEKISSAADNRTTVDMQDLLMKTTMDSIFKVGFGFELNTLSGSDEMSIQFSEAFDEANFLVFHRYVDIFWKLKRFLDIGSEAKLKRKIEIIDNFVMQLIHQKREQIKNGRDSKAREDILTRFILASEEDPETMNNRYLRDIVLNFLIAGKDTTASTLSWFFYMLCENPIVQDKVALDINESLEGAEEDNNIENFTARLNEGAIENMHYLHAAITETLRLYPAVPVDGKIADEDDILPNGHRVIKGDGVNYMIYAMGRMTYLWGVDAEEFRPERWLVNGVFQQENPYKLGPFTAGPRVCLGKEFAYRKMKITAATLVHFFRFKLEDESKEPLYKVMFTLHMDRGLHLYAYPRSA</sequence>
<accession>A0A835KKM2</accession>
<feature type="binding site" description="axial binding residue" evidence="5">
    <location>
        <position position="436"/>
    </location>
    <ligand>
        <name>heme</name>
        <dbReference type="ChEBI" id="CHEBI:30413"/>
    </ligand>
    <ligandPart>
        <name>Fe</name>
        <dbReference type="ChEBI" id="CHEBI:18248"/>
    </ligandPart>
</feature>
<keyword evidence="3" id="KW-0560">Oxidoreductase</keyword>
<dbReference type="InterPro" id="IPR002401">
    <property type="entry name" value="Cyt_P450_E_grp-I"/>
</dbReference>
<name>A0A835KKM2_9POAL</name>
<dbReference type="InterPro" id="IPR036396">
    <property type="entry name" value="Cyt_P450_sf"/>
</dbReference>
<dbReference type="InterPro" id="IPR001128">
    <property type="entry name" value="Cyt_P450"/>
</dbReference>
<dbReference type="GO" id="GO:0016705">
    <property type="term" value="F:oxidoreductase activity, acting on paired donors, with incorporation or reduction of molecular oxygen"/>
    <property type="evidence" value="ECO:0007669"/>
    <property type="project" value="InterPro"/>
</dbReference>
<comment type="caution">
    <text evidence="6">The sequence shown here is derived from an EMBL/GenBank/DDBJ whole genome shotgun (WGS) entry which is preliminary data.</text>
</comment>
<evidence type="ECO:0000313" key="6">
    <source>
        <dbReference type="EMBL" id="KAF8732733.1"/>
    </source>
</evidence>
<comment type="cofactor">
    <cofactor evidence="5">
        <name>heme</name>
        <dbReference type="ChEBI" id="CHEBI:30413"/>
    </cofactor>
</comment>
<evidence type="ECO:0000256" key="4">
    <source>
        <dbReference type="ARBA" id="ARBA00023004"/>
    </source>
</evidence>
<dbReference type="OrthoDB" id="1470350at2759"/>
<keyword evidence="5" id="KW-0349">Heme</keyword>
<dbReference type="Proteomes" id="UP000636709">
    <property type="component" value="Unassembled WGS sequence"/>
</dbReference>
<dbReference type="GO" id="GO:0005506">
    <property type="term" value="F:iron ion binding"/>
    <property type="evidence" value="ECO:0007669"/>
    <property type="project" value="InterPro"/>
</dbReference>
<evidence type="ECO:0000256" key="5">
    <source>
        <dbReference type="PIRSR" id="PIRSR602401-1"/>
    </source>
</evidence>
<dbReference type="SUPFAM" id="SSF48264">
    <property type="entry name" value="Cytochrome P450"/>
    <property type="match status" value="1"/>
</dbReference>
<dbReference type="PRINTS" id="PR00463">
    <property type="entry name" value="EP450I"/>
</dbReference>
<evidence type="ECO:0000256" key="3">
    <source>
        <dbReference type="ARBA" id="ARBA00023002"/>
    </source>
</evidence>
<dbReference type="AlphaFoldDB" id="A0A835KKM2"/>
<reference evidence="6" key="1">
    <citation type="submission" date="2020-07" db="EMBL/GenBank/DDBJ databases">
        <title>Genome sequence and genetic diversity analysis of an under-domesticated orphan crop, white fonio (Digitaria exilis).</title>
        <authorList>
            <person name="Bennetzen J.L."/>
            <person name="Chen S."/>
            <person name="Ma X."/>
            <person name="Wang X."/>
            <person name="Yssel A.E.J."/>
            <person name="Chaluvadi S.R."/>
            <person name="Johnson M."/>
            <person name="Gangashetty P."/>
            <person name="Hamidou F."/>
            <person name="Sanogo M.D."/>
            <person name="Zwaenepoel A."/>
            <person name="Wallace J."/>
            <person name="Van De Peer Y."/>
            <person name="Van Deynze A."/>
        </authorList>
    </citation>
    <scope>NUCLEOTIDE SEQUENCE</scope>
    <source>
        <tissue evidence="6">Leaves</tissue>
    </source>
</reference>
<keyword evidence="4 5" id="KW-0408">Iron</keyword>
<dbReference type="GO" id="GO:0020037">
    <property type="term" value="F:heme binding"/>
    <property type="evidence" value="ECO:0007669"/>
    <property type="project" value="InterPro"/>
</dbReference>
<evidence type="ECO:0000256" key="1">
    <source>
        <dbReference type="ARBA" id="ARBA00010617"/>
    </source>
</evidence>
<comment type="similarity">
    <text evidence="1">Belongs to the cytochrome P450 family.</text>
</comment>
<evidence type="ECO:0000256" key="2">
    <source>
        <dbReference type="ARBA" id="ARBA00022723"/>
    </source>
</evidence>
<evidence type="ECO:0008006" key="8">
    <source>
        <dbReference type="Google" id="ProtNLM"/>
    </source>
</evidence>
<organism evidence="6 7">
    <name type="scientific">Digitaria exilis</name>
    <dbReference type="NCBI Taxonomy" id="1010633"/>
    <lineage>
        <taxon>Eukaryota</taxon>
        <taxon>Viridiplantae</taxon>
        <taxon>Streptophyta</taxon>
        <taxon>Embryophyta</taxon>
        <taxon>Tracheophyta</taxon>
        <taxon>Spermatophyta</taxon>
        <taxon>Magnoliopsida</taxon>
        <taxon>Liliopsida</taxon>
        <taxon>Poales</taxon>
        <taxon>Poaceae</taxon>
        <taxon>PACMAD clade</taxon>
        <taxon>Panicoideae</taxon>
        <taxon>Panicodae</taxon>
        <taxon>Paniceae</taxon>
        <taxon>Anthephorinae</taxon>
        <taxon>Digitaria</taxon>
    </lineage>
</organism>
<keyword evidence="2 5" id="KW-0479">Metal-binding</keyword>
<dbReference type="EMBL" id="JACEFO010001603">
    <property type="protein sequence ID" value="KAF8732733.1"/>
    <property type="molecule type" value="Genomic_DNA"/>
</dbReference>
<gene>
    <name evidence="6" type="ORF">HU200_015068</name>
</gene>
<evidence type="ECO:0000313" key="7">
    <source>
        <dbReference type="Proteomes" id="UP000636709"/>
    </source>
</evidence>
<dbReference type="GO" id="GO:0004497">
    <property type="term" value="F:monooxygenase activity"/>
    <property type="evidence" value="ECO:0007669"/>
    <property type="project" value="InterPro"/>
</dbReference>
<dbReference type="CDD" id="cd11064">
    <property type="entry name" value="CYP86A"/>
    <property type="match status" value="1"/>
</dbReference>
<dbReference type="Gene3D" id="1.10.630.10">
    <property type="entry name" value="Cytochrome P450"/>
    <property type="match status" value="1"/>
</dbReference>